<organism evidence="3 4">
    <name type="scientific">Chrysophaeum taylorii</name>
    <dbReference type="NCBI Taxonomy" id="2483200"/>
    <lineage>
        <taxon>Eukaryota</taxon>
        <taxon>Sar</taxon>
        <taxon>Stramenopiles</taxon>
        <taxon>Ochrophyta</taxon>
        <taxon>Pelagophyceae</taxon>
        <taxon>Pelagomonadales</taxon>
        <taxon>Pelagomonadaceae</taxon>
        <taxon>Chrysophaeum</taxon>
    </lineage>
</organism>
<dbReference type="AlphaFoldDB" id="A0AAD7U7L1"/>
<comment type="caution">
    <text evidence="3">The sequence shown here is derived from an EMBL/GenBank/DDBJ whole genome shotgun (WGS) entry which is preliminary data.</text>
</comment>
<keyword evidence="1" id="KW-0808">Transferase</keyword>
<reference evidence="3" key="1">
    <citation type="submission" date="2023-01" db="EMBL/GenBank/DDBJ databases">
        <title>Metagenome sequencing of chrysophaentin producing Chrysophaeum taylorii.</title>
        <authorList>
            <person name="Davison J."/>
            <person name="Bewley C."/>
        </authorList>
    </citation>
    <scope>NUCLEOTIDE SEQUENCE</scope>
    <source>
        <strain evidence="3">NIES-1699</strain>
    </source>
</reference>
<dbReference type="Proteomes" id="UP001230188">
    <property type="component" value="Unassembled WGS sequence"/>
</dbReference>
<evidence type="ECO:0000313" key="4">
    <source>
        <dbReference type="Proteomes" id="UP001230188"/>
    </source>
</evidence>
<sequence>MIVFLAVAAALCGAKTWQRAIVRKSGETLVAMPAVEGRVCVAHRESSKDVACYDPQPEPWGVAVPGACNGSKSLVLVHAKIETVDLACSYDDDVLVVWPPVGYVGAEARLEISFLSFGRELTVELGTKQPPRTLPGDMVSIVLDNLEPATHVLRFGGVEVSFDTVVDDAPRRKFYPQTETEWPRLSSAPARIVFVGSMKLDGQKTIWLEQLRRLPHNFTFVTFLEEEEDQNSNLKEILRSLGVPLIAAPIPSIAEEETFQKPLGGQALAYDGSQASVDAYLLQRLRAADGNFAACEPPWVRRTWLHLARTFRSLDPDIVVFANARDSSDAILTEAAKPAKLVMELPNLEPRVSVDVMVAPSRYAADSVVGPTVVIPPGVDAAVFRPNKDIHFFETIGFVARVAPEKSPGLFVHAMALLARRPLARFVVVGAGEALESTRRLADLYGINIDFVGAVPRGEKLAARYASFDVIVNPSLRAWSETFCIANLEALSAGVPLVTFGVGGIGEYLVPDETGVVVSDPTPQAIADAVAALLDDPSRRATLAANARAAVLRRFRVEDQMLKYETLYAALLASSDDQDTLPYRHTTPMLYV</sequence>
<evidence type="ECO:0000256" key="1">
    <source>
        <dbReference type="ARBA" id="ARBA00022676"/>
    </source>
</evidence>
<gene>
    <name evidence="3" type="ORF">CTAYLR_008841</name>
</gene>
<keyword evidence="1" id="KW-0328">Glycosyltransferase</keyword>
<protein>
    <recommendedName>
        <fullName evidence="2">Glycosyl transferase family 1 domain-containing protein</fullName>
    </recommendedName>
</protein>
<dbReference type="Pfam" id="PF00534">
    <property type="entry name" value="Glycos_transf_1"/>
    <property type="match status" value="1"/>
</dbReference>
<dbReference type="PANTHER" id="PTHR45947">
    <property type="entry name" value="SULFOQUINOVOSYL TRANSFERASE SQD2"/>
    <property type="match status" value="1"/>
</dbReference>
<dbReference type="GO" id="GO:0016757">
    <property type="term" value="F:glycosyltransferase activity"/>
    <property type="evidence" value="ECO:0007669"/>
    <property type="project" value="UniProtKB-KW"/>
</dbReference>
<proteinExistence type="predicted"/>
<accession>A0AAD7U7L1</accession>
<name>A0AAD7U7L1_9STRA</name>
<dbReference type="EMBL" id="JAQMWT010000573">
    <property type="protein sequence ID" value="KAJ8599305.1"/>
    <property type="molecule type" value="Genomic_DNA"/>
</dbReference>
<feature type="domain" description="Glycosyl transferase family 1" evidence="2">
    <location>
        <begin position="395"/>
        <end position="548"/>
    </location>
</feature>
<keyword evidence="4" id="KW-1185">Reference proteome</keyword>
<evidence type="ECO:0000313" key="3">
    <source>
        <dbReference type="EMBL" id="KAJ8599305.1"/>
    </source>
</evidence>
<dbReference type="Gene3D" id="3.40.50.2000">
    <property type="entry name" value="Glycogen Phosphorylase B"/>
    <property type="match status" value="2"/>
</dbReference>
<dbReference type="PANTHER" id="PTHR45947:SF3">
    <property type="entry name" value="SULFOQUINOVOSYL TRANSFERASE SQD2"/>
    <property type="match status" value="1"/>
</dbReference>
<evidence type="ECO:0000259" key="2">
    <source>
        <dbReference type="Pfam" id="PF00534"/>
    </source>
</evidence>
<dbReference type="CDD" id="cd03801">
    <property type="entry name" value="GT4_PimA-like"/>
    <property type="match status" value="1"/>
</dbReference>
<dbReference type="InterPro" id="IPR001296">
    <property type="entry name" value="Glyco_trans_1"/>
</dbReference>
<dbReference type="InterPro" id="IPR050194">
    <property type="entry name" value="Glycosyltransferase_grp1"/>
</dbReference>
<dbReference type="SUPFAM" id="SSF53756">
    <property type="entry name" value="UDP-Glycosyltransferase/glycogen phosphorylase"/>
    <property type="match status" value="1"/>
</dbReference>